<feature type="domain" description="NAC" evidence="6">
    <location>
        <begin position="1"/>
        <end position="102"/>
    </location>
</feature>
<dbReference type="InterPro" id="IPR036093">
    <property type="entry name" value="NAC_dom_sf"/>
</dbReference>
<evidence type="ECO:0000256" key="3">
    <source>
        <dbReference type="ARBA" id="ARBA00023163"/>
    </source>
</evidence>
<dbReference type="Proteomes" id="UP001396334">
    <property type="component" value="Unassembled WGS sequence"/>
</dbReference>
<name>A0ABR1ZJU4_9ROSI</name>
<dbReference type="PANTHER" id="PTHR31079">
    <property type="entry name" value="NAC DOMAIN-CONTAINING PROTEIN 73"/>
    <property type="match status" value="1"/>
</dbReference>
<reference evidence="7 8" key="1">
    <citation type="journal article" date="2024" name="G3 (Bethesda)">
        <title>Genome assembly of Hibiscus sabdariffa L. provides insights into metabolisms of medicinal natural products.</title>
        <authorList>
            <person name="Kim T."/>
        </authorList>
    </citation>
    <scope>NUCLEOTIDE SEQUENCE [LARGE SCALE GENOMIC DNA]</scope>
    <source>
        <strain evidence="7">TK-2024</strain>
        <tissue evidence="7">Old leaves</tissue>
    </source>
</reference>
<dbReference type="PROSITE" id="PS51005">
    <property type="entry name" value="NAC"/>
    <property type="match status" value="1"/>
</dbReference>
<proteinExistence type="predicted"/>
<organism evidence="7 8">
    <name type="scientific">Hibiscus sabdariffa</name>
    <name type="common">roselle</name>
    <dbReference type="NCBI Taxonomy" id="183260"/>
    <lineage>
        <taxon>Eukaryota</taxon>
        <taxon>Viridiplantae</taxon>
        <taxon>Streptophyta</taxon>
        <taxon>Embryophyta</taxon>
        <taxon>Tracheophyta</taxon>
        <taxon>Spermatophyta</taxon>
        <taxon>Magnoliopsida</taxon>
        <taxon>eudicotyledons</taxon>
        <taxon>Gunneridae</taxon>
        <taxon>Pentapetalae</taxon>
        <taxon>rosids</taxon>
        <taxon>malvids</taxon>
        <taxon>Malvales</taxon>
        <taxon>Malvaceae</taxon>
        <taxon>Malvoideae</taxon>
        <taxon>Hibiscus</taxon>
    </lineage>
</organism>
<evidence type="ECO:0000256" key="4">
    <source>
        <dbReference type="ARBA" id="ARBA00023242"/>
    </source>
</evidence>
<dbReference type="EMBL" id="JBBPBN010001013">
    <property type="protein sequence ID" value="KAK8480571.1"/>
    <property type="molecule type" value="Genomic_DNA"/>
</dbReference>
<keyword evidence="4" id="KW-0539">Nucleus</keyword>
<feature type="compositionally biased region" description="Polar residues" evidence="5">
    <location>
        <begin position="118"/>
        <end position="131"/>
    </location>
</feature>
<evidence type="ECO:0000313" key="7">
    <source>
        <dbReference type="EMBL" id="KAK8480571.1"/>
    </source>
</evidence>
<comment type="caution">
    <text evidence="7">The sequence shown here is derived from an EMBL/GenBank/DDBJ whole genome shotgun (WGS) entry which is preliminary data.</text>
</comment>
<keyword evidence="2" id="KW-0238">DNA-binding</keyword>
<gene>
    <name evidence="7" type="ORF">V6N11_034343</name>
</gene>
<sequence>MEVVFTSFIERSTLTLPVRRKRRRIENQYSISEEYRWHKTGKTKPVVENGVHKGWKKIMVLHKRSKGVRKSEKSNWVMHQYHLGAEEEEHDWEYVVSKILYRQPKQTKKSDDSISIEEPNNSSTCGGPSTLKTIIPNPPRPWKSMMFDFVDSQAFAIASFEMDRLDNSVCAPGTTEASTGNNNDTSTRGISELENLEFDTPPDVLSTSYKDLAQVQFPADKTPKF</sequence>
<dbReference type="SUPFAM" id="SSF101941">
    <property type="entry name" value="NAC domain"/>
    <property type="match status" value="1"/>
</dbReference>
<dbReference type="InterPro" id="IPR003441">
    <property type="entry name" value="NAC-dom"/>
</dbReference>
<feature type="region of interest" description="Disordered" evidence="5">
    <location>
        <begin position="107"/>
        <end position="131"/>
    </location>
</feature>
<keyword evidence="3" id="KW-0804">Transcription</keyword>
<evidence type="ECO:0000256" key="2">
    <source>
        <dbReference type="ARBA" id="ARBA00023125"/>
    </source>
</evidence>
<dbReference type="PANTHER" id="PTHR31079:SF2">
    <property type="entry name" value="NAC DOMAIN CONTAINING PROTEIN 44-RELATED"/>
    <property type="match status" value="1"/>
</dbReference>
<dbReference type="Gene3D" id="2.170.150.80">
    <property type="entry name" value="NAC domain"/>
    <property type="match status" value="1"/>
</dbReference>
<accession>A0ABR1ZJU4</accession>
<protein>
    <recommendedName>
        <fullName evidence="6">NAC domain-containing protein</fullName>
    </recommendedName>
</protein>
<evidence type="ECO:0000313" key="8">
    <source>
        <dbReference type="Proteomes" id="UP001396334"/>
    </source>
</evidence>
<evidence type="ECO:0000259" key="6">
    <source>
        <dbReference type="PROSITE" id="PS51005"/>
    </source>
</evidence>
<keyword evidence="8" id="KW-1185">Reference proteome</keyword>
<dbReference type="InterPro" id="IPR044799">
    <property type="entry name" value="SOG1-like"/>
</dbReference>
<evidence type="ECO:0000256" key="5">
    <source>
        <dbReference type="SAM" id="MobiDB-lite"/>
    </source>
</evidence>
<evidence type="ECO:0000256" key="1">
    <source>
        <dbReference type="ARBA" id="ARBA00023015"/>
    </source>
</evidence>
<dbReference type="Pfam" id="PF02365">
    <property type="entry name" value="NAM"/>
    <property type="match status" value="1"/>
</dbReference>
<keyword evidence="1" id="KW-0805">Transcription regulation</keyword>